<name>A0A914RSY9_PAREQ</name>
<keyword evidence="1" id="KW-1185">Reference proteome</keyword>
<protein>
    <submittedName>
        <fullName evidence="2">Uncharacterized protein</fullName>
    </submittedName>
</protein>
<organism evidence="1 2">
    <name type="scientific">Parascaris equorum</name>
    <name type="common">Equine roundworm</name>
    <dbReference type="NCBI Taxonomy" id="6256"/>
    <lineage>
        <taxon>Eukaryota</taxon>
        <taxon>Metazoa</taxon>
        <taxon>Ecdysozoa</taxon>
        <taxon>Nematoda</taxon>
        <taxon>Chromadorea</taxon>
        <taxon>Rhabditida</taxon>
        <taxon>Spirurina</taxon>
        <taxon>Ascaridomorpha</taxon>
        <taxon>Ascaridoidea</taxon>
        <taxon>Ascarididae</taxon>
        <taxon>Parascaris</taxon>
    </lineage>
</organism>
<proteinExistence type="predicted"/>
<reference evidence="2" key="1">
    <citation type="submission" date="2022-11" db="UniProtKB">
        <authorList>
            <consortium name="WormBaseParasite"/>
        </authorList>
    </citation>
    <scope>IDENTIFICATION</scope>
</reference>
<accession>A0A914RSY9</accession>
<dbReference type="WBParaSite" id="PEQ_0000507901-mRNA-1">
    <property type="protein sequence ID" value="PEQ_0000507901-mRNA-1"/>
    <property type="gene ID" value="PEQ_0000507901"/>
</dbReference>
<evidence type="ECO:0000313" key="1">
    <source>
        <dbReference type="Proteomes" id="UP000887564"/>
    </source>
</evidence>
<sequence length="67" mass="7898">MAQWIRPRVDLDWTKCKFLLVTLCNPSHKNTLFLRSASIRLEERNYGRGALTRPQTSYYANLNLENL</sequence>
<dbReference type="AlphaFoldDB" id="A0A914RSY9"/>
<dbReference type="Proteomes" id="UP000887564">
    <property type="component" value="Unplaced"/>
</dbReference>
<evidence type="ECO:0000313" key="2">
    <source>
        <dbReference type="WBParaSite" id="PEQ_0000507901-mRNA-1"/>
    </source>
</evidence>